<dbReference type="GeneID" id="66102832"/>
<feature type="region of interest" description="Disordered" evidence="1">
    <location>
        <begin position="125"/>
        <end position="146"/>
    </location>
</feature>
<dbReference type="RefSeq" id="XP_043036966.1">
    <property type="nucleotide sequence ID" value="XM_043180536.1"/>
</dbReference>
<protein>
    <submittedName>
        <fullName evidence="2">Uncharacterized protein</fullName>
    </submittedName>
</protein>
<evidence type="ECO:0000256" key="1">
    <source>
        <dbReference type="SAM" id="MobiDB-lite"/>
    </source>
</evidence>
<dbReference type="OrthoDB" id="3192213at2759"/>
<keyword evidence="3" id="KW-1185">Reference proteome</keyword>
<dbReference type="SUPFAM" id="SSF51735">
    <property type="entry name" value="NAD(P)-binding Rossmann-fold domains"/>
    <property type="match status" value="1"/>
</dbReference>
<gene>
    <name evidence="2" type="ORF">BT62DRAFT_332633</name>
</gene>
<accession>A0A9P8AQ50</accession>
<dbReference type="InterPro" id="IPR036291">
    <property type="entry name" value="NAD(P)-bd_dom_sf"/>
</dbReference>
<evidence type="ECO:0000313" key="2">
    <source>
        <dbReference type="EMBL" id="KAG7443466.1"/>
    </source>
</evidence>
<dbReference type="Proteomes" id="UP000812287">
    <property type="component" value="Unassembled WGS sequence"/>
</dbReference>
<reference evidence="2" key="1">
    <citation type="submission" date="2020-11" db="EMBL/GenBank/DDBJ databases">
        <title>Adaptations for nitrogen fixation in a non-lichenized fungal sporocarp promotes dispersal by wood-feeding termites.</title>
        <authorList>
            <consortium name="DOE Joint Genome Institute"/>
            <person name="Koch R.A."/>
            <person name="Yoon G."/>
            <person name="Arayal U."/>
            <person name="Lail K."/>
            <person name="Amirebrahimi M."/>
            <person name="Labutti K."/>
            <person name="Lipzen A."/>
            <person name="Riley R."/>
            <person name="Barry K."/>
            <person name="Henrissat B."/>
            <person name="Grigoriev I.V."/>
            <person name="Herr J.R."/>
            <person name="Aime M.C."/>
        </authorList>
    </citation>
    <scope>NUCLEOTIDE SEQUENCE</scope>
    <source>
        <strain evidence="2">MCA 3950</strain>
    </source>
</reference>
<sequence length="146" mass="16060">MKGTTFRARRPAFPNMADLNMTKVMSLSLGRVGLVTSYRRRDGNVSSGFPITSNGYPVDRGSAITKAFAANGAKVYITGRRLDVLEKAAASVMGVSGSIIWSATILSSGYSLLTRTRLEIDQTTKDGQGRHNTCQRNRRPARYRRE</sequence>
<dbReference type="EMBL" id="MU250545">
    <property type="protein sequence ID" value="KAG7443466.1"/>
    <property type="molecule type" value="Genomic_DNA"/>
</dbReference>
<feature type="compositionally biased region" description="Basic residues" evidence="1">
    <location>
        <begin position="136"/>
        <end position="146"/>
    </location>
</feature>
<comment type="caution">
    <text evidence="2">The sequence shown here is derived from an EMBL/GenBank/DDBJ whole genome shotgun (WGS) entry which is preliminary data.</text>
</comment>
<evidence type="ECO:0000313" key="3">
    <source>
        <dbReference type="Proteomes" id="UP000812287"/>
    </source>
</evidence>
<organism evidence="2 3">
    <name type="scientific">Guyanagaster necrorhizus</name>
    <dbReference type="NCBI Taxonomy" id="856835"/>
    <lineage>
        <taxon>Eukaryota</taxon>
        <taxon>Fungi</taxon>
        <taxon>Dikarya</taxon>
        <taxon>Basidiomycota</taxon>
        <taxon>Agaricomycotina</taxon>
        <taxon>Agaricomycetes</taxon>
        <taxon>Agaricomycetidae</taxon>
        <taxon>Agaricales</taxon>
        <taxon>Marasmiineae</taxon>
        <taxon>Physalacriaceae</taxon>
        <taxon>Guyanagaster</taxon>
    </lineage>
</organism>
<name>A0A9P8AQ50_9AGAR</name>
<proteinExistence type="predicted"/>
<dbReference type="Gene3D" id="3.40.50.720">
    <property type="entry name" value="NAD(P)-binding Rossmann-like Domain"/>
    <property type="match status" value="1"/>
</dbReference>
<dbReference type="AlphaFoldDB" id="A0A9P8AQ50"/>